<dbReference type="GO" id="GO:0010436">
    <property type="term" value="F:carotenoid dioxygenase activity"/>
    <property type="evidence" value="ECO:0007669"/>
    <property type="project" value="TreeGrafter"/>
</dbReference>
<feature type="binding site" evidence="5">
    <location>
        <position position="441"/>
    </location>
    <ligand>
        <name>Fe cation</name>
        <dbReference type="ChEBI" id="CHEBI:24875"/>
        <note>catalytic</note>
    </ligand>
</feature>
<name>A0A291RNQ1_9NOCA</name>
<accession>A0A291RNQ1</accession>
<organism evidence="7 8">
    <name type="scientific">Nocardia terpenica</name>
    <dbReference type="NCBI Taxonomy" id="455432"/>
    <lineage>
        <taxon>Bacteria</taxon>
        <taxon>Bacillati</taxon>
        <taxon>Actinomycetota</taxon>
        <taxon>Actinomycetes</taxon>
        <taxon>Mycobacteriales</taxon>
        <taxon>Nocardiaceae</taxon>
        <taxon>Nocardia</taxon>
    </lineage>
</organism>
<evidence type="ECO:0000256" key="4">
    <source>
        <dbReference type="ARBA" id="ARBA00023004"/>
    </source>
</evidence>
<dbReference type="GeneID" id="88360627"/>
<dbReference type="GO" id="GO:0016121">
    <property type="term" value="P:carotene catabolic process"/>
    <property type="evidence" value="ECO:0007669"/>
    <property type="project" value="TreeGrafter"/>
</dbReference>
<keyword evidence="6 7" id="KW-0223">Dioxygenase</keyword>
<dbReference type="PANTHER" id="PTHR10543:SF89">
    <property type="entry name" value="CAROTENOID 9,10(9',10')-CLEAVAGE DIOXYGENASE 1"/>
    <property type="match status" value="1"/>
</dbReference>
<dbReference type="RefSeq" id="WP_098696027.1">
    <property type="nucleotide sequence ID" value="NZ_CP023778.1"/>
</dbReference>
<feature type="binding site" evidence="5">
    <location>
        <position position="160"/>
    </location>
    <ligand>
        <name>Fe cation</name>
        <dbReference type="ChEBI" id="CHEBI:24875"/>
        <note>catalytic</note>
    </ligand>
</feature>
<evidence type="ECO:0000256" key="3">
    <source>
        <dbReference type="ARBA" id="ARBA00023002"/>
    </source>
</evidence>
<comment type="cofactor">
    <cofactor evidence="5 6">
        <name>Fe(2+)</name>
        <dbReference type="ChEBI" id="CHEBI:29033"/>
    </cofactor>
    <text evidence="5 6">Binds 1 Fe(2+) ion per subunit.</text>
</comment>
<gene>
    <name evidence="7" type="ORF">CRH09_25135</name>
</gene>
<evidence type="ECO:0000256" key="2">
    <source>
        <dbReference type="ARBA" id="ARBA00022723"/>
    </source>
</evidence>
<dbReference type="GO" id="GO:0046872">
    <property type="term" value="F:metal ion binding"/>
    <property type="evidence" value="ECO:0007669"/>
    <property type="project" value="UniProtKB-KW"/>
</dbReference>
<evidence type="ECO:0000313" key="8">
    <source>
        <dbReference type="Proteomes" id="UP000221961"/>
    </source>
</evidence>
<evidence type="ECO:0000256" key="6">
    <source>
        <dbReference type="RuleBase" id="RU364048"/>
    </source>
</evidence>
<dbReference type="AlphaFoldDB" id="A0A291RNQ1"/>
<reference evidence="7 8" key="1">
    <citation type="submission" date="2017-10" db="EMBL/GenBank/DDBJ databases">
        <title>Comparative genomics between pathogenic Norcardia.</title>
        <authorList>
            <person name="Zeng L."/>
        </authorList>
    </citation>
    <scope>NUCLEOTIDE SEQUENCE [LARGE SCALE GENOMIC DNA]</scope>
    <source>
        <strain evidence="7 8">NC_YFY_NT001</strain>
    </source>
</reference>
<evidence type="ECO:0000256" key="5">
    <source>
        <dbReference type="PIRSR" id="PIRSR604294-1"/>
    </source>
</evidence>
<feature type="binding site" evidence="5">
    <location>
        <position position="208"/>
    </location>
    <ligand>
        <name>Fe cation</name>
        <dbReference type="ChEBI" id="CHEBI:24875"/>
        <note>catalytic</note>
    </ligand>
</feature>
<comment type="similarity">
    <text evidence="1 6">Belongs to the carotenoid oxygenase family.</text>
</comment>
<keyword evidence="4 5" id="KW-0408">Iron</keyword>
<evidence type="ECO:0000313" key="7">
    <source>
        <dbReference type="EMBL" id="ATL68977.1"/>
    </source>
</evidence>
<sequence>MVTTSDADVPLHLAGNNAPVTEEVTVQPSEVIGAIPDELNGVYLRNGPNPRTGWSPHWFAGDGMVHAVALSAGTARWYRNRYVRTPLYRHPGQSRFALAIDSATGQVDYRVTTANTHVIAHAGRLLALEEGGLPYEITPELETVGPFTFGGALQAPMTAHPKRCPRTGELLFFGYRVRPPYLTYYRAAPTGELLQAQVVPIPRAVMMHDFAITDRHAIFMDLPVVFDLRAAVGGMPWRWDDDHQARFGVIARGGGPVQWFDIEPCYVWHTMNACEGDGAITVTGCRVPTLWRAGPDDLGGGLPRLYQWRLEPATGRAVEQPLDDAPIEYPRVADADVGQHHRYGYVTSFALEPVPERSQIYRYDFADRASRQAHRLPTGHTCSEAVFVPRPGTGDDNGYLIAFAHNHFRGTGYLLILDAADLTAPPVAEVHLPVRVPAGFHGTWLPDH</sequence>
<evidence type="ECO:0000256" key="1">
    <source>
        <dbReference type="ARBA" id="ARBA00006787"/>
    </source>
</evidence>
<feature type="binding site" evidence="5">
    <location>
        <position position="269"/>
    </location>
    <ligand>
        <name>Fe cation</name>
        <dbReference type="ChEBI" id="CHEBI:24875"/>
        <note>catalytic</note>
    </ligand>
</feature>
<dbReference type="InterPro" id="IPR004294">
    <property type="entry name" value="Carotenoid_Oase"/>
</dbReference>
<dbReference type="EMBL" id="CP023778">
    <property type="protein sequence ID" value="ATL68977.1"/>
    <property type="molecule type" value="Genomic_DNA"/>
</dbReference>
<protein>
    <recommendedName>
        <fullName evidence="6">Dioxygenase</fullName>
        <ecNumber evidence="6">1.13.11.-</ecNumber>
    </recommendedName>
</protein>
<dbReference type="Proteomes" id="UP000221961">
    <property type="component" value="Chromosome"/>
</dbReference>
<keyword evidence="3 6" id="KW-0560">Oxidoreductase</keyword>
<dbReference type="PANTHER" id="PTHR10543">
    <property type="entry name" value="BETA-CAROTENE DIOXYGENASE"/>
    <property type="match status" value="1"/>
</dbReference>
<dbReference type="EC" id="1.13.11.-" evidence="6"/>
<dbReference type="KEGG" id="ntp:CRH09_25135"/>
<proteinExistence type="inferred from homology"/>
<dbReference type="Pfam" id="PF03055">
    <property type="entry name" value="RPE65"/>
    <property type="match status" value="1"/>
</dbReference>
<keyword evidence="2 5" id="KW-0479">Metal-binding</keyword>